<accession>A0ABX2TFK6</accession>
<dbReference type="PANTHER" id="PTHR11056:SF0">
    <property type="entry name" value="HOMOGENTISATE 1,2-DIOXYGENASE"/>
    <property type="match status" value="1"/>
</dbReference>
<evidence type="ECO:0000256" key="6">
    <source>
        <dbReference type="ARBA" id="ARBA00023004"/>
    </source>
</evidence>
<dbReference type="Proteomes" id="UP000584642">
    <property type="component" value="Unassembled WGS sequence"/>
</dbReference>
<dbReference type="EMBL" id="JABFDB010000014">
    <property type="protein sequence ID" value="NYZ22101.1"/>
    <property type="molecule type" value="Genomic_DNA"/>
</dbReference>
<protein>
    <submittedName>
        <fullName evidence="8">Homogentisate 1,2-dioxygenase</fullName>
    </submittedName>
</protein>
<dbReference type="RefSeq" id="WP_180283864.1">
    <property type="nucleotide sequence ID" value="NZ_JABFDB010000014.1"/>
</dbReference>
<dbReference type="InterPro" id="IPR005708">
    <property type="entry name" value="Homogentis_dOase"/>
</dbReference>
<name>A0ABX2TFK6_9PROT</name>
<evidence type="ECO:0000256" key="2">
    <source>
        <dbReference type="ARBA" id="ARBA00007757"/>
    </source>
</evidence>
<keyword evidence="4" id="KW-0223">Dioxygenase</keyword>
<keyword evidence="9" id="KW-1185">Reference proteome</keyword>
<feature type="domain" description="Homogentisate 1,2-dioxygenase N-terminal" evidence="7">
    <location>
        <begin position="86"/>
        <end position="239"/>
    </location>
</feature>
<reference evidence="8 9" key="1">
    <citation type="submission" date="2020-05" db="EMBL/GenBank/DDBJ databases">
        <title>Azospirillum oleiclasticum sp. nov, a nitrogen-fixing and heavy crude oil-emulsifying bacterium isolated from the crude oil of Yumen Oilfield.</title>
        <authorList>
            <person name="Wu D."/>
            <person name="Cai M."/>
            <person name="Zhang X."/>
        </authorList>
    </citation>
    <scope>NUCLEOTIDE SEQUENCE [LARGE SCALE GENOMIC DNA]</scope>
    <source>
        <strain evidence="8 9">ROY-1-1-2</strain>
    </source>
</reference>
<evidence type="ECO:0000313" key="9">
    <source>
        <dbReference type="Proteomes" id="UP000584642"/>
    </source>
</evidence>
<organism evidence="8 9">
    <name type="scientific">Azospirillum oleiclasticum</name>
    <dbReference type="NCBI Taxonomy" id="2735135"/>
    <lineage>
        <taxon>Bacteria</taxon>
        <taxon>Pseudomonadati</taxon>
        <taxon>Pseudomonadota</taxon>
        <taxon>Alphaproteobacteria</taxon>
        <taxon>Rhodospirillales</taxon>
        <taxon>Azospirillaceae</taxon>
        <taxon>Azospirillum</taxon>
    </lineage>
</organism>
<comment type="similarity">
    <text evidence="2">Belongs to the homogentisate dioxygenase family.</text>
</comment>
<dbReference type="SUPFAM" id="SSF51182">
    <property type="entry name" value="RmlC-like cupins"/>
    <property type="match status" value="1"/>
</dbReference>
<keyword evidence="3" id="KW-0479">Metal-binding</keyword>
<evidence type="ECO:0000256" key="1">
    <source>
        <dbReference type="ARBA" id="ARBA00001962"/>
    </source>
</evidence>
<comment type="cofactor">
    <cofactor evidence="1">
        <name>Fe cation</name>
        <dbReference type="ChEBI" id="CHEBI:24875"/>
    </cofactor>
</comment>
<dbReference type="PANTHER" id="PTHR11056">
    <property type="entry name" value="HOMOGENTISATE 1,2-DIOXYGENASE"/>
    <property type="match status" value="1"/>
</dbReference>
<dbReference type="InterPro" id="IPR011051">
    <property type="entry name" value="RmlC_Cupin_sf"/>
</dbReference>
<dbReference type="Pfam" id="PF20510">
    <property type="entry name" value="HgmA_N"/>
    <property type="match status" value="1"/>
</dbReference>
<evidence type="ECO:0000256" key="5">
    <source>
        <dbReference type="ARBA" id="ARBA00023002"/>
    </source>
</evidence>
<comment type="caution">
    <text evidence="8">The sequence shown here is derived from an EMBL/GenBank/DDBJ whole genome shotgun (WGS) entry which is preliminary data.</text>
</comment>
<gene>
    <name evidence="8" type="ORF">HND93_20495</name>
</gene>
<dbReference type="InterPro" id="IPR014710">
    <property type="entry name" value="RmlC-like_jellyroll"/>
</dbReference>
<sequence length="387" mass="43492">MASSHDISFPRIEGRASRQAHADLPAGTFERELGREGFFGPATMMYHRHPPTGWSRWGGPLRPRAFDLTRIVEFGPTVWDAPTVLENAHVRMRFWRLDTAMDHLVRNADGDELLFVHGGAGDLYCDYGHLRIGAGDYVLLPRSTMWRIDTTGPMSLLLFEATNGAIKAPDRGLVGRHALYDEAILDTPAIDEAFKAQQDEREWLVLIRRRAVLSSVVYPFNPLDAVGWHGDLAPVRLNLRDIRPLSSHRYHLPPSAHTTWVGNRFVICSFVPRPFETDPAAIKVPFFHNNDDFDEVVFYHDGDFFSRDNIHPGMVTWHPCGFTHGPHPQALKAMYQPKSPGTNEYAVMLDTRDALDPGPGMEAVEFAGYADSWKSTERAAPAKPASE</sequence>
<evidence type="ECO:0000256" key="3">
    <source>
        <dbReference type="ARBA" id="ARBA00022723"/>
    </source>
</evidence>
<evidence type="ECO:0000256" key="4">
    <source>
        <dbReference type="ARBA" id="ARBA00022964"/>
    </source>
</evidence>
<dbReference type="Gene3D" id="2.60.120.10">
    <property type="entry name" value="Jelly Rolls"/>
    <property type="match status" value="1"/>
</dbReference>
<dbReference type="InterPro" id="IPR046452">
    <property type="entry name" value="HgmA_N"/>
</dbReference>
<keyword evidence="5" id="KW-0560">Oxidoreductase</keyword>
<evidence type="ECO:0000313" key="8">
    <source>
        <dbReference type="EMBL" id="NYZ22101.1"/>
    </source>
</evidence>
<keyword evidence="6" id="KW-0408">Iron</keyword>
<evidence type="ECO:0000259" key="7">
    <source>
        <dbReference type="Pfam" id="PF20510"/>
    </source>
</evidence>
<proteinExistence type="inferred from homology"/>